<dbReference type="Proteomes" id="UP001187192">
    <property type="component" value="Unassembled WGS sequence"/>
</dbReference>
<dbReference type="AlphaFoldDB" id="A0AA88AFE4"/>
<name>A0AA88AFE4_FICCA</name>
<proteinExistence type="predicted"/>
<feature type="compositionally biased region" description="Basic and acidic residues" evidence="1">
    <location>
        <begin position="36"/>
        <end position="49"/>
    </location>
</feature>
<evidence type="ECO:0000256" key="1">
    <source>
        <dbReference type="SAM" id="MobiDB-lite"/>
    </source>
</evidence>
<reference evidence="2" key="1">
    <citation type="submission" date="2023-07" db="EMBL/GenBank/DDBJ databases">
        <title>draft genome sequence of fig (Ficus carica).</title>
        <authorList>
            <person name="Takahashi T."/>
            <person name="Nishimura K."/>
        </authorList>
    </citation>
    <scope>NUCLEOTIDE SEQUENCE</scope>
</reference>
<dbReference type="EMBL" id="BTGU01000052">
    <property type="protein sequence ID" value="GMN54644.1"/>
    <property type="molecule type" value="Genomic_DNA"/>
</dbReference>
<organism evidence="2 3">
    <name type="scientific">Ficus carica</name>
    <name type="common">Common fig</name>
    <dbReference type="NCBI Taxonomy" id="3494"/>
    <lineage>
        <taxon>Eukaryota</taxon>
        <taxon>Viridiplantae</taxon>
        <taxon>Streptophyta</taxon>
        <taxon>Embryophyta</taxon>
        <taxon>Tracheophyta</taxon>
        <taxon>Spermatophyta</taxon>
        <taxon>Magnoliopsida</taxon>
        <taxon>eudicotyledons</taxon>
        <taxon>Gunneridae</taxon>
        <taxon>Pentapetalae</taxon>
        <taxon>rosids</taxon>
        <taxon>fabids</taxon>
        <taxon>Rosales</taxon>
        <taxon>Moraceae</taxon>
        <taxon>Ficeae</taxon>
        <taxon>Ficus</taxon>
    </lineage>
</organism>
<evidence type="ECO:0000313" key="2">
    <source>
        <dbReference type="EMBL" id="GMN54644.1"/>
    </source>
</evidence>
<feature type="region of interest" description="Disordered" evidence="1">
    <location>
        <begin position="1"/>
        <end position="105"/>
    </location>
</feature>
<sequence length="114" mass="11710">MGEGAATEKKVGGGGQTQMAATGGSKTQTCGGIQNLDRDDRRKGSDPRSRPSAGGSRTQITRDGHHAVGEVGRRKKGRERGRETAFGSDSDVGVRSVGGGVGEGGERGLLLLNF</sequence>
<comment type="caution">
    <text evidence="2">The sequence shown here is derived from an EMBL/GenBank/DDBJ whole genome shotgun (WGS) entry which is preliminary data.</text>
</comment>
<gene>
    <name evidence="2" type="ORF">TIFTF001_023779</name>
</gene>
<feature type="compositionally biased region" description="Basic and acidic residues" evidence="1">
    <location>
        <begin position="1"/>
        <end position="11"/>
    </location>
</feature>
<keyword evidence="3" id="KW-1185">Reference proteome</keyword>
<accession>A0AA88AFE4</accession>
<evidence type="ECO:0000313" key="3">
    <source>
        <dbReference type="Proteomes" id="UP001187192"/>
    </source>
</evidence>
<feature type="compositionally biased region" description="Basic and acidic residues" evidence="1">
    <location>
        <begin position="60"/>
        <end position="72"/>
    </location>
</feature>
<protein>
    <submittedName>
        <fullName evidence="2">Uncharacterized protein</fullName>
    </submittedName>
</protein>